<dbReference type="PANTHER" id="PTHR35527">
    <property type="entry name" value="CHOLOYLGLYCINE HYDROLASE"/>
    <property type="match status" value="1"/>
</dbReference>
<feature type="domain" description="Choloylglycine hydrolase/NAAA C-terminal" evidence="4">
    <location>
        <begin position="48"/>
        <end position="317"/>
    </location>
</feature>
<name>A0A8J6ZWY5_DESMC</name>
<gene>
    <name evidence="5" type="ORF">IQ276_03300</name>
</gene>
<dbReference type="EMBL" id="JADEXS010000025">
    <property type="protein sequence ID" value="MBE9021521.1"/>
    <property type="molecule type" value="Genomic_DNA"/>
</dbReference>
<dbReference type="GO" id="GO:0016787">
    <property type="term" value="F:hydrolase activity"/>
    <property type="evidence" value="ECO:0007669"/>
    <property type="project" value="UniProtKB-KW"/>
</dbReference>
<comment type="caution">
    <text evidence="5">The sequence shown here is derived from an EMBL/GenBank/DDBJ whole genome shotgun (WGS) entry which is preliminary data.</text>
</comment>
<organism evidence="5 6">
    <name type="scientific">Desmonostoc muscorum LEGE 12446</name>
    <dbReference type="NCBI Taxonomy" id="1828758"/>
    <lineage>
        <taxon>Bacteria</taxon>
        <taxon>Bacillati</taxon>
        <taxon>Cyanobacteriota</taxon>
        <taxon>Cyanophyceae</taxon>
        <taxon>Nostocales</taxon>
        <taxon>Nostocaceae</taxon>
        <taxon>Desmonostoc</taxon>
    </lineage>
</organism>
<feature type="compositionally biased region" description="Basic and acidic residues" evidence="3">
    <location>
        <begin position="422"/>
        <end position="436"/>
    </location>
</feature>
<accession>A0A8J6ZWY5</accession>
<sequence length="463" mass="52657">MVIPSLFVGIAALLAWNLTEESFNIHQALSHLMNDLHVGLIPLLLLGCTRAIYAFEDNSFITVRSMDWSDPNMSLSLWASPSGKERLGANKNSKDKPLKWESRYASVVVCNYGKATTDGMNEEGLVANLLFLPEAYYGDNDDPKNEKPRLAVSGWAQYILDKYATVKEAVEDLEKEEFTIVTDTIPFLKQGNPPILDPKGKNIVLHLSISDAIGDSAILQYLNNGNGESKLKIYHDKKYKVLTNSLYASQLEILKEFQGKEGWGTEEFSWDALKRKTQNEKGEVKEEKEMTPPMNGADIRFIRASFLSDNLEPISSNPRAILKEETDLTEALPWFCEPWSYEEGIARAFSFIRNMSTPLNVKSLNNPFLSSTLWRTVSDQKKKRLFLETARSIYPIYVDLPELFKKIGTRTHNLVLLEPPKVENGERTDLQQDQMKDPNPTKIGKVNDEFKPTEEDWFDFDPE</sequence>
<dbReference type="InterPro" id="IPR029055">
    <property type="entry name" value="Ntn_hydrolases_N"/>
</dbReference>
<evidence type="ECO:0000256" key="3">
    <source>
        <dbReference type="SAM" id="MobiDB-lite"/>
    </source>
</evidence>
<dbReference type="AlphaFoldDB" id="A0A8J6ZWY5"/>
<comment type="similarity">
    <text evidence="1">Belongs to the peptidase C59 family.</text>
</comment>
<dbReference type="Proteomes" id="UP000622533">
    <property type="component" value="Unassembled WGS sequence"/>
</dbReference>
<keyword evidence="2 5" id="KW-0378">Hydrolase</keyword>
<evidence type="ECO:0000313" key="6">
    <source>
        <dbReference type="Proteomes" id="UP000622533"/>
    </source>
</evidence>
<evidence type="ECO:0000256" key="2">
    <source>
        <dbReference type="ARBA" id="ARBA00022801"/>
    </source>
</evidence>
<feature type="region of interest" description="Disordered" evidence="3">
    <location>
        <begin position="422"/>
        <end position="448"/>
    </location>
</feature>
<dbReference type="Pfam" id="PF02275">
    <property type="entry name" value="CBAH"/>
    <property type="match status" value="1"/>
</dbReference>
<evidence type="ECO:0000313" key="5">
    <source>
        <dbReference type="EMBL" id="MBE9021521.1"/>
    </source>
</evidence>
<dbReference type="PANTHER" id="PTHR35527:SF2">
    <property type="entry name" value="HYDROLASE"/>
    <property type="match status" value="1"/>
</dbReference>
<evidence type="ECO:0000256" key="1">
    <source>
        <dbReference type="ARBA" id="ARBA00006625"/>
    </source>
</evidence>
<reference evidence="5" key="1">
    <citation type="submission" date="2020-10" db="EMBL/GenBank/DDBJ databases">
        <authorList>
            <person name="Castelo-Branco R."/>
            <person name="Eusebio N."/>
            <person name="Adriana R."/>
            <person name="Vieira A."/>
            <person name="Brugerolle De Fraissinette N."/>
            <person name="Rezende De Castro R."/>
            <person name="Schneider M.P."/>
            <person name="Vasconcelos V."/>
            <person name="Leao P.N."/>
        </authorList>
    </citation>
    <scope>NUCLEOTIDE SEQUENCE</scope>
    <source>
        <strain evidence="5">LEGE 12446</strain>
    </source>
</reference>
<dbReference type="InterPro" id="IPR029132">
    <property type="entry name" value="CBAH/NAAA_C"/>
</dbReference>
<dbReference type="InterPro" id="IPR052193">
    <property type="entry name" value="Peptidase_C59"/>
</dbReference>
<dbReference type="Gene3D" id="3.60.60.10">
    <property type="entry name" value="Penicillin V Acylase, Chain A"/>
    <property type="match status" value="1"/>
</dbReference>
<dbReference type="SUPFAM" id="SSF56235">
    <property type="entry name" value="N-terminal nucleophile aminohydrolases (Ntn hydrolases)"/>
    <property type="match status" value="1"/>
</dbReference>
<proteinExistence type="inferred from homology"/>
<keyword evidence="6" id="KW-1185">Reference proteome</keyword>
<evidence type="ECO:0000259" key="4">
    <source>
        <dbReference type="Pfam" id="PF02275"/>
    </source>
</evidence>
<protein>
    <submittedName>
        <fullName evidence="5">Linear amide C-N hydrolase</fullName>
    </submittedName>
</protein>